<keyword evidence="3" id="KW-0804">Transcription</keyword>
<comment type="caution">
    <text evidence="5">The sequence shown here is derived from an EMBL/GenBank/DDBJ whole genome shotgun (WGS) entry which is preliminary data.</text>
</comment>
<evidence type="ECO:0000259" key="4">
    <source>
        <dbReference type="PROSITE" id="PS50043"/>
    </source>
</evidence>
<dbReference type="PANTHER" id="PTHR44688">
    <property type="entry name" value="DNA-BINDING TRANSCRIPTIONAL ACTIVATOR DEVR_DOSR"/>
    <property type="match status" value="1"/>
</dbReference>
<reference evidence="5 6" key="1">
    <citation type="journal article" date="2017" name="Elife">
        <title>Extensive horizontal gene transfer in cheese-associated bacteria.</title>
        <authorList>
            <person name="Bonham K.S."/>
            <person name="Wolfe B.E."/>
            <person name="Dutton R.J."/>
        </authorList>
    </citation>
    <scope>NUCLEOTIDE SEQUENCE [LARGE SCALE GENOMIC DNA]</scope>
    <source>
        <strain evidence="5 6">JB182</strain>
    </source>
</reference>
<evidence type="ECO:0000256" key="2">
    <source>
        <dbReference type="ARBA" id="ARBA00023125"/>
    </source>
</evidence>
<dbReference type="PRINTS" id="PR00038">
    <property type="entry name" value="HTHLUXR"/>
</dbReference>
<dbReference type="SUPFAM" id="SSF46894">
    <property type="entry name" value="C-terminal effector domain of the bipartite response regulators"/>
    <property type="match status" value="1"/>
</dbReference>
<keyword evidence="2" id="KW-0238">DNA-binding</keyword>
<dbReference type="SMART" id="SM00421">
    <property type="entry name" value="HTH_LUXR"/>
    <property type="match status" value="1"/>
</dbReference>
<sequence length="284" mass="31210">MAQNAAGNFLDTRTLAGHAMADLRRDDAWGLGPSAAALLQSLSSERLQGIRAGTSTDLDLLPELVFSGKVPNLAMPLWFHLAALAVANQSDAEVQPQDYLWCSQELLQTSDWSWVLGSIIRLVSGQAPVGTRPAAAYASERESGPPIARRRQDAVLGADLEYLFRQGHRLAAYLMARGLRDRTSHDTTPSAEQVDELLLTEILARVRQDLEAAGREPLAGQNELRELLTEREYEIAQLAHTGLNNREIAAALFLSRRTVEGHLYRAFQKLNVTTRAELATVSFA</sequence>
<dbReference type="InterPro" id="IPR000792">
    <property type="entry name" value="Tscrpt_reg_LuxR_C"/>
</dbReference>
<dbReference type="AlphaFoldDB" id="A0A2N7S7A4"/>
<feature type="domain" description="HTH luxR-type" evidence="4">
    <location>
        <begin position="221"/>
        <end position="284"/>
    </location>
</feature>
<gene>
    <name evidence="5" type="ORF">CIK84_06440</name>
</gene>
<dbReference type="Proteomes" id="UP000235739">
    <property type="component" value="Unassembled WGS sequence"/>
</dbReference>
<name>A0A2N7S7A4_9MICC</name>
<dbReference type="EMBL" id="PNQX01000001">
    <property type="protein sequence ID" value="PMQ22022.1"/>
    <property type="molecule type" value="Genomic_DNA"/>
</dbReference>
<organism evidence="5 6">
    <name type="scientific">Glutamicibacter arilaitensis</name>
    <dbReference type="NCBI Taxonomy" id="256701"/>
    <lineage>
        <taxon>Bacteria</taxon>
        <taxon>Bacillati</taxon>
        <taxon>Actinomycetota</taxon>
        <taxon>Actinomycetes</taxon>
        <taxon>Micrococcales</taxon>
        <taxon>Micrococcaceae</taxon>
        <taxon>Glutamicibacter</taxon>
    </lineage>
</organism>
<dbReference type="Pfam" id="PF00196">
    <property type="entry name" value="GerE"/>
    <property type="match status" value="1"/>
</dbReference>
<proteinExistence type="predicted"/>
<evidence type="ECO:0000256" key="3">
    <source>
        <dbReference type="ARBA" id="ARBA00023163"/>
    </source>
</evidence>
<dbReference type="PROSITE" id="PS00622">
    <property type="entry name" value="HTH_LUXR_1"/>
    <property type="match status" value="1"/>
</dbReference>
<evidence type="ECO:0000313" key="5">
    <source>
        <dbReference type="EMBL" id="PMQ22022.1"/>
    </source>
</evidence>
<dbReference type="GO" id="GO:0003677">
    <property type="term" value="F:DNA binding"/>
    <property type="evidence" value="ECO:0007669"/>
    <property type="project" value="UniProtKB-KW"/>
</dbReference>
<keyword evidence="1" id="KW-0805">Transcription regulation</keyword>
<dbReference type="InterPro" id="IPR016032">
    <property type="entry name" value="Sig_transdc_resp-reg_C-effctor"/>
</dbReference>
<dbReference type="CDD" id="cd06170">
    <property type="entry name" value="LuxR_C_like"/>
    <property type="match status" value="1"/>
</dbReference>
<dbReference type="Gene3D" id="1.10.10.10">
    <property type="entry name" value="Winged helix-like DNA-binding domain superfamily/Winged helix DNA-binding domain"/>
    <property type="match status" value="1"/>
</dbReference>
<accession>A0A2N7S7A4</accession>
<evidence type="ECO:0000313" key="6">
    <source>
        <dbReference type="Proteomes" id="UP000235739"/>
    </source>
</evidence>
<dbReference type="PANTHER" id="PTHR44688:SF16">
    <property type="entry name" value="DNA-BINDING TRANSCRIPTIONAL ACTIVATOR DEVR_DOSR"/>
    <property type="match status" value="1"/>
</dbReference>
<dbReference type="GO" id="GO:0006355">
    <property type="term" value="P:regulation of DNA-templated transcription"/>
    <property type="evidence" value="ECO:0007669"/>
    <property type="project" value="InterPro"/>
</dbReference>
<evidence type="ECO:0000256" key="1">
    <source>
        <dbReference type="ARBA" id="ARBA00023015"/>
    </source>
</evidence>
<protein>
    <recommendedName>
        <fullName evidence="4">HTH luxR-type domain-containing protein</fullName>
    </recommendedName>
</protein>
<dbReference type="PROSITE" id="PS50043">
    <property type="entry name" value="HTH_LUXR_2"/>
    <property type="match status" value="1"/>
</dbReference>
<dbReference type="InterPro" id="IPR036388">
    <property type="entry name" value="WH-like_DNA-bd_sf"/>
</dbReference>